<keyword evidence="2" id="KW-1133">Transmembrane helix</keyword>
<feature type="region of interest" description="Disordered" evidence="1">
    <location>
        <begin position="1"/>
        <end position="95"/>
    </location>
</feature>
<dbReference type="Proteomes" id="UP001501578">
    <property type="component" value="Unassembled WGS sequence"/>
</dbReference>
<feature type="compositionally biased region" description="Pro residues" evidence="1">
    <location>
        <begin position="59"/>
        <end position="82"/>
    </location>
</feature>
<keyword evidence="4" id="KW-1185">Reference proteome</keyword>
<proteinExistence type="predicted"/>
<evidence type="ECO:0000256" key="2">
    <source>
        <dbReference type="SAM" id="Phobius"/>
    </source>
</evidence>
<keyword evidence="2" id="KW-0812">Transmembrane</keyword>
<feature type="transmembrane region" description="Helical" evidence="2">
    <location>
        <begin position="106"/>
        <end position="128"/>
    </location>
</feature>
<feature type="transmembrane region" description="Helical" evidence="2">
    <location>
        <begin position="238"/>
        <end position="265"/>
    </location>
</feature>
<keyword evidence="2" id="KW-0472">Membrane</keyword>
<evidence type="ECO:0000313" key="3">
    <source>
        <dbReference type="EMBL" id="GAA0929237.1"/>
    </source>
</evidence>
<evidence type="ECO:0000256" key="1">
    <source>
        <dbReference type="SAM" id="MobiDB-lite"/>
    </source>
</evidence>
<gene>
    <name evidence="3" type="ORF">GCM10009560_32930</name>
</gene>
<evidence type="ECO:0000313" key="4">
    <source>
        <dbReference type="Proteomes" id="UP001501578"/>
    </source>
</evidence>
<dbReference type="EMBL" id="BAAAHQ010000015">
    <property type="protein sequence ID" value="GAA0929237.1"/>
    <property type="molecule type" value="Genomic_DNA"/>
</dbReference>
<name>A0ABN1PJV4_9ACTN</name>
<accession>A0ABN1PJV4</accession>
<sequence>MSDDFRQGQGWQQPPQPPYGPPPGPHVPPGGPRPYDPPGAPQPPYGPPSGPQTPFGHPGGPPPPPYGPPGGPQHPYPHPPHGGPQYGAQYGAQYGGPPPAQVRPPLWWIAAGWAVAAVCVITGIALFVTGTVGGLVDSAPSRTFAPGESVTLTIDPGEQPALYVQNTGRLTWECRIGKDGRLVTTSDQTLTSDGVTWAMIALVNVPAKGDYPIVCTVQEQVRTRFGLGRSLAAGAGGFFGGLAAMVILPMTGIVVGAAVNVVVVVRRNAHRRRLAAGG</sequence>
<comment type="caution">
    <text evidence="3">The sequence shown here is derived from an EMBL/GenBank/DDBJ whole genome shotgun (WGS) entry which is preliminary data.</text>
</comment>
<protein>
    <submittedName>
        <fullName evidence="3">Uncharacterized protein</fullName>
    </submittedName>
</protein>
<dbReference type="RefSeq" id="WP_343950734.1">
    <property type="nucleotide sequence ID" value="NZ_BAAAHQ010000015.1"/>
</dbReference>
<feature type="compositionally biased region" description="Pro residues" evidence="1">
    <location>
        <begin position="14"/>
        <end position="51"/>
    </location>
</feature>
<organism evidence="3 4">
    <name type="scientific">Nonomuraea longicatena</name>
    <dbReference type="NCBI Taxonomy" id="83682"/>
    <lineage>
        <taxon>Bacteria</taxon>
        <taxon>Bacillati</taxon>
        <taxon>Actinomycetota</taxon>
        <taxon>Actinomycetes</taxon>
        <taxon>Streptosporangiales</taxon>
        <taxon>Streptosporangiaceae</taxon>
        <taxon>Nonomuraea</taxon>
    </lineage>
</organism>
<reference evidence="3 4" key="1">
    <citation type="journal article" date="2019" name="Int. J. Syst. Evol. Microbiol.">
        <title>The Global Catalogue of Microorganisms (GCM) 10K type strain sequencing project: providing services to taxonomists for standard genome sequencing and annotation.</title>
        <authorList>
            <consortium name="The Broad Institute Genomics Platform"/>
            <consortium name="The Broad Institute Genome Sequencing Center for Infectious Disease"/>
            <person name="Wu L."/>
            <person name="Ma J."/>
        </authorList>
    </citation>
    <scope>NUCLEOTIDE SEQUENCE [LARGE SCALE GENOMIC DNA]</scope>
    <source>
        <strain evidence="3 4">JCM 11136</strain>
    </source>
</reference>